<keyword evidence="1" id="KW-0812">Transmembrane</keyword>
<protein>
    <submittedName>
        <fullName evidence="2">Uncharacterized protein</fullName>
    </submittedName>
</protein>
<name>A0A2S1LWR9_9SPIR</name>
<feature type="transmembrane region" description="Helical" evidence="1">
    <location>
        <begin position="83"/>
        <end position="106"/>
    </location>
</feature>
<gene>
    <name evidence="2" type="ORF">CR532_01840</name>
</gene>
<evidence type="ECO:0000313" key="2">
    <source>
        <dbReference type="EMBL" id="AWG42743.1"/>
    </source>
</evidence>
<organism evidence="2 3">
    <name type="scientific">Candidatus Borreliella tachyglossi</name>
    <dbReference type="NCBI Taxonomy" id="1964448"/>
    <lineage>
        <taxon>Bacteria</taxon>
        <taxon>Pseudomonadati</taxon>
        <taxon>Spirochaetota</taxon>
        <taxon>Spirochaetia</taxon>
        <taxon>Spirochaetales</taxon>
        <taxon>Borreliaceae</taxon>
        <taxon>Borreliella</taxon>
    </lineage>
</organism>
<feature type="transmembrane region" description="Helical" evidence="1">
    <location>
        <begin position="12"/>
        <end position="30"/>
    </location>
</feature>
<proteinExistence type="predicted"/>
<reference evidence="2 3" key="1">
    <citation type="submission" date="2018-01" db="EMBL/GenBank/DDBJ databases">
        <title>Genome sequence of Borrelia tachyglossi.</title>
        <authorList>
            <person name="Gofton A.W."/>
        </authorList>
    </citation>
    <scope>NUCLEOTIDE SEQUENCE [LARGE SCALE GENOMIC DNA]</scope>
    <source>
        <strain evidence="2 3">Bc-F10-1268</strain>
    </source>
</reference>
<feature type="transmembrane region" description="Helical" evidence="1">
    <location>
        <begin position="112"/>
        <end position="133"/>
    </location>
</feature>
<evidence type="ECO:0000313" key="3">
    <source>
        <dbReference type="Proteomes" id="UP000244655"/>
    </source>
</evidence>
<dbReference type="AlphaFoldDB" id="A0A2S1LWR9"/>
<keyword evidence="3" id="KW-1185">Reference proteome</keyword>
<dbReference type="Proteomes" id="UP000244655">
    <property type="component" value="Chromosome"/>
</dbReference>
<keyword evidence="1" id="KW-0472">Membrane</keyword>
<feature type="transmembrane region" description="Helical" evidence="1">
    <location>
        <begin position="50"/>
        <end position="71"/>
    </location>
</feature>
<accession>A0A2S1LWR9</accession>
<dbReference type="EMBL" id="CP025785">
    <property type="protein sequence ID" value="AWG42743.1"/>
    <property type="molecule type" value="Genomic_DNA"/>
</dbReference>
<sequence>MLKTSIPQTKIRITGSIIVLQVLESVLILAKLYGFIDNLLFVTSSSMKFMLSFIIFSPELCFAIITVQYLLHAQFKILHNLVVTTKGFQVLLSVLLIALGLGLHLYVYQRSLFHLLGIIMIYIIFNSVILILIKIKDKITE</sequence>
<evidence type="ECO:0000256" key="1">
    <source>
        <dbReference type="SAM" id="Phobius"/>
    </source>
</evidence>
<keyword evidence="1" id="KW-1133">Transmembrane helix</keyword>